<proteinExistence type="predicted"/>
<name>A0A1A9VHF4_GLOAU</name>
<keyword evidence="1" id="KW-0472">Membrane</keyword>
<keyword evidence="1" id="KW-0812">Transmembrane</keyword>
<keyword evidence="1" id="KW-1133">Transmembrane helix</keyword>
<feature type="transmembrane region" description="Helical" evidence="1">
    <location>
        <begin position="59"/>
        <end position="77"/>
    </location>
</feature>
<reference evidence="2" key="1">
    <citation type="submission" date="2020-05" db="UniProtKB">
        <authorList>
            <consortium name="EnsemblMetazoa"/>
        </authorList>
    </citation>
    <scope>IDENTIFICATION</scope>
    <source>
        <strain evidence="2">TTRI</strain>
    </source>
</reference>
<dbReference type="EnsemblMetazoa" id="GAUT037426-RA">
    <property type="protein sequence ID" value="GAUT037426-PA"/>
    <property type="gene ID" value="GAUT037426"/>
</dbReference>
<dbReference type="Proteomes" id="UP000078200">
    <property type="component" value="Unassembled WGS sequence"/>
</dbReference>
<organism evidence="2 3">
    <name type="scientific">Glossina austeni</name>
    <name type="common">Savannah tsetse fly</name>
    <dbReference type="NCBI Taxonomy" id="7395"/>
    <lineage>
        <taxon>Eukaryota</taxon>
        <taxon>Metazoa</taxon>
        <taxon>Ecdysozoa</taxon>
        <taxon>Arthropoda</taxon>
        <taxon>Hexapoda</taxon>
        <taxon>Insecta</taxon>
        <taxon>Pterygota</taxon>
        <taxon>Neoptera</taxon>
        <taxon>Endopterygota</taxon>
        <taxon>Diptera</taxon>
        <taxon>Brachycera</taxon>
        <taxon>Muscomorpha</taxon>
        <taxon>Hippoboscoidea</taxon>
        <taxon>Glossinidae</taxon>
        <taxon>Glossina</taxon>
    </lineage>
</organism>
<keyword evidence="3" id="KW-1185">Reference proteome</keyword>
<accession>A0A1A9VHF4</accession>
<evidence type="ECO:0000313" key="3">
    <source>
        <dbReference type="Proteomes" id="UP000078200"/>
    </source>
</evidence>
<evidence type="ECO:0000313" key="2">
    <source>
        <dbReference type="EnsemblMetazoa" id="GAUT037426-PA"/>
    </source>
</evidence>
<evidence type="ECO:0000256" key="1">
    <source>
        <dbReference type="SAM" id="Phobius"/>
    </source>
</evidence>
<sequence>MIKNAFNCFKPLNLCYREHIALPAGQGSGNSTDSQGKEIYEFDVLFPTVFPSVRLCSQTAMVTAIAIASYSMWYYFYKFQALITERATLMFDLASALVCGSKWIAEPALKIAGSNGAWIISTNNIIGNDNSDFRQPVSE</sequence>
<protein>
    <submittedName>
        <fullName evidence="2">Uncharacterized protein</fullName>
    </submittedName>
</protein>
<dbReference type="VEuPathDB" id="VectorBase:GAUT037426"/>
<dbReference type="AlphaFoldDB" id="A0A1A9VHF4"/>